<proteinExistence type="predicted"/>
<name>A0AAV6WNF3_9LAMI</name>
<gene>
    <name evidence="1" type="ORF">BUALT_Bualt12G0076300</name>
</gene>
<dbReference type="GO" id="GO:0003676">
    <property type="term" value="F:nucleic acid binding"/>
    <property type="evidence" value="ECO:0007669"/>
    <property type="project" value="InterPro"/>
</dbReference>
<accession>A0AAV6WNF3</accession>
<comment type="caution">
    <text evidence="1">The sequence shown here is derived from an EMBL/GenBank/DDBJ whole genome shotgun (WGS) entry which is preliminary data.</text>
</comment>
<dbReference type="Gene3D" id="3.30.420.10">
    <property type="entry name" value="Ribonuclease H-like superfamily/Ribonuclease H"/>
    <property type="match status" value="1"/>
</dbReference>
<protein>
    <submittedName>
        <fullName evidence="1">Uncharacterized protein</fullName>
    </submittedName>
</protein>
<keyword evidence="2" id="KW-1185">Reference proteome</keyword>
<organism evidence="1 2">
    <name type="scientific">Buddleja alternifolia</name>
    <dbReference type="NCBI Taxonomy" id="168488"/>
    <lineage>
        <taxon>Eukaryota</taxon>
        <taxon>Viridiplantae</taxon>
        <taxon>Streptophyta</taxon>
        <taxon>Embryophyta</taxon>
        <taxon>Tracheophyta</taxon>
        <taxon>Spermatophyta</taxon>
        <taxon>Magnoliopsida</taxon>
        <taxon>eudicotyledons</taxon>
        <taxon>Gunneridae</taxon>
        <taxon>Pentapetalae</taxon>
        <taxon>asterids</taxon>
        <taxon>lamiids</taxon>
        <taxon>Lamiales</taxon>
        <taxon>Scrophulariaceae</taxon>
        <taxon>Buddlejeae</taxon>
        <taxon>Buddleja</taxon>
    </lineage>
</organism>
<reference evidence="1" key="1">
    <citation type="submission" date="2019-10" db="EMBL/GenBank/DDBJ databases">
        <authorList>
            <person name="Zhang R."/>
            <person name="Pan Y."/>
            <person name="Wang J."/>
            <person name="Ma R."/>
            <person name="Yu S."/>
        </authorList>
    </citation>
    <scope>NUCLEOTIDE SEQUENCE</scope>
    <source>
        <strain evidence="1">LA-IB0</strain>
        <tissue evidence="1">Leaf</tissue>
    </source>
</reference>
<dbReference type="InterPro" id="IPR036397">
    <property type="entry name" value="RNaseH_sf"/>
</dbReference>
<evidence type="ECO:0000313" key="1">
    <source>
        <dbReference type="EMBL" id="KAG8372536.1"/>
    </source>
</evidence>
<dbReference type="Proteomes" id="UP000826271">
    <property type="component" value="Unassembled WGS sequence"/>
</dbReference>
<dbReference type="EMBL" id="WHWC01000012">
    <property type="protein sequence ID" value="KAG8372536.1"/>
    <property type="molecule type" value="Genomic_DNA"/>
</dbReference>
<evidence type="ECO:0000313" key="2">
    <source>
        <dbReference type="Proteomes" id="UP000826271"/>
    </source>
</evidence>
<sequence length="118" mass="13624">MWDNIPVMVDRHGAVECESIFVVHPQCESIFVVHPHYRTARQLPHDVTFLSNRDVTFVGIWKSMDKILLEVSPYHLEISRFVDLCHLRNMPNATMEKMAMNVLGIAVADERAEWVGHP</sequence>
<dbReference type="AlphaFoldDB" id="A0AAV6WNF3"/>